<keyword evidence="3" id="KW-1185">Reference proteome</keyword>
<accession>A0A4U5NIC1</accession>
<feature type="compositionally biased region" description="Basic and acidic residues" evidence="1">
    <location>
        <begin position="103"/>
        <end position="114"/>
    </location>
</feature>
<feature type="compositionally biased region" description="Basic and acidic residues" evidence="1">
    <location>
        <begin position="57"/>
        <end position="74"/>
    </location>
</feature>
<evidence type="ECO:0000313" key="3">
    <source>
        <dbReference type="Proteomes" id="UP000298663"/>
    </source>
</evidence>
<name>A0A4U5NIC1_STECR</name>
<evidence type="ECO:0000256" key="1">
    <source>
        <dbReference type="SAM" id="MobiDB-lite"/>
    </source>
</evidence>
<evidence type="ECO:0000313" key="2">
    <source>
        <dbReference type="EMBL" id="TKR82889.1"/>
    </source>
</evidence>
<comment type="caution">
    <text evidence="2">The sequence shown here is derived from an EMBL/GenBank/DDBJ whole genome shotgun (WGS) entry which is preliminary data.</text>
</comment>
<proteinExistence type="predicted"/>
<sequence length="281" mass="30881">MNLQRPRSRISIDRYRSQADIYSAGIPIIDRMAAPTAEYVAPPRNRYWRMSSRAPPKTREKAPKAAAKPPEKSRIPSPETFYRNYKPLGIMSDRPYIPETPEEEAKRLAQEKKALAKNASSVAPGPSKKPRSRPPLRIPQLRNYSPAPTRSGRDALKKPRSPAFKTPPKARSAAPGPRKAPKSPATKKPATQEKTTPVKKTRSPAPGSLKATEKKKPIKRARNAVPGPAKKPATQEKKTTTKRTQSPAPGPSKAPKSPKKTSLAQSPPQHRYNLRSGGPVA</sequence>
<protein>
    <submittedName>
        <fullName evidence="2">Uncharacterized protein</fullName>
    </submittedName>
</protein>
<reference evidence="2 3" key="2">
    <citation type="journal article" date="2019" name="G3 (Bethesda)">
        <title>Hybrid Assembly of the Genome of the Entomopathogenic Nematode Steinernema carpocapsae Identifies the X-Chromosome.</title>
        <authorList>
            <person name="Serra L."/>
            <person name="Macchietto M."/>
            <person name="Macias-Munoz A."/>
            <person name="McGill C.J."/>
            <person name="Rodriguez I.M."/>
            <person name="Rodriguez B."/>
            <person name="Murad R."/>
            <person name="Mortazavi A."/>
        </authorList>
    </citation>
    <scope>NUCLEOTIDE SEQUENCE [LARGE SCALE GENOMIC DNA]</scope>
    <source>
        <strain evidence="2 3">ALL</strain>
    </source>
</reference>
<gene>
    <name evidence="2" type="ORF">L596_016561</name>
</gene>
<dbReference type="Proteomes" id="UP000298663">
    <property type="component" value="Unassembled WGS sequence"/>
</dbReference>
<feature type="region of interest" description="Disordered" evidence="1">
    <location>
        <begin position="40"/>
        <end position="281"/>
    </location>
</feature>
<dbReference type="AlphaFoldDB" id="A0A4U5NIC1"/>
<organism evidence="2 3">
    <name type="scientific">Steinernema carpocapsae</name>
    <name type="common">Entomopathogenic nematode</name>
    <dbReference type="NCBI Taxonomy" id="34508"/>
    <lineage>
        <taxon>Eukaryota</taxon>
        <taxon>Metazoa</taxon>
        <taxon>Ecdysozoa</taxon>
        <taxon>Nematoda</taxon>
        <taxon>Chromadorea</taxon>
        <taxon>Rhabditida</taxon>
        <taxon>Tylenchina</taxon>
        <taxon>Panagrolaimomorpha</taxon>
        <taxon>Strongyloidoidea</taxon>
        <taxon>Steinernematidae</taxon>
        <taxon>Steinernema</taxon>
    </lineage>
</organism>
<dbReference type="EMBL" id="AZBU02000004">
    <property type="protein sequence ID" value="TKR82889.1"/>
    <property type="molecule type" value="Genomic_DNA"/>
</dbReference>
<reference evidence="2 3" key="1">
    <citation type="journal article" date="2015" name="Genome Biol.">
        <title>Comparative genomics of Steinernema reveals deeply conserved gene regulatory networks.</title>
        <authorList>
            <person name="Dillman A.R."/>
            <person name="Macchietto M."/>
            <person name="Porter C.F."/>
            <person name="Rogers A."/>
            <person name="Williams B."/>
            <person name="Antoshechkin I."/>
            <person name="Lee M.M."/>
            <person name="Goodwin Z."/>
            <person name="Lu X."/>
            <person name="Lewis E.E."/>
            <person name="Goodrich-Blair H."/>
            <person name="Stock S.P."/>
            <person name="Adams B.J."/>
            <person name="Sternberg P.W."/>
            <person name="Mortazavi A."/>
        </authorList>
    </citation>
    <scope>NUCLEOTIDE SEQUENCE [LARGE SCALE GENOMIC DNA]</scope>
    <source>
        <strain evidence="2 3">ALL</strain>
    </source>
</reference>